<sequence length="131" mass="15717">MLIVDFLILNRDRHGANMEVLRNNKTRTLKLAPLFDHGLSFIFQCHEENEMISFDVMQDRPVQCFVGSRSAMDNLKLIPANQHPHLSRLQEKDKESLFEGIDSVMPMVWQEKVWEMIWKRWQYYESFCNQR</sequence>
<organism evidence="1 2">
    <name type="scientific">Faecalicatena contorta</name>
    <dbReference type="NCBI Taxonomy" id="39482"/>
    <lineage>
        <taxon>Bacteria</taxon>
        <taxon>Bacillati</taxon>
        <taxon>Bacillota</taxon>
        <taxon>Clostridia</taxon>
        <taxon>Lachnospirales</taxon>
        <taxon>Lachnospiraceae</taxon>
        <taxon>Faecalicatena</taxon>
    </lineage>
</organism>
<gene>
    <name evidence="1" type="ORF">ERS852491_03278</name>
</gene>
<evidence type="ECO:0000313" key="1">
    <source>
        <dbReference type="EMBL" id="CUO77944.1"/>
    </source>
</evidence>
<dbReference type="AlphaFoldDB" id="A0A174HSS3"/>
<dbReference type="Gene3D" id="1.10.1070.20">
    <property type="match status" value="1"/>
</dbReference>
<accession>A0A174HSS3</accession>
<evidence type="ECO:0008006" key="3">
    <source>
        <dbReference type="Google" id="ProtNLM"/>
    </source>
</evidence>
<evidence type="ECO:0000313" key="2">
    <source>
        <dbReference type="Proteomes" id="UP000095544"/>
    </source>
</evidence>
<protein>
    <recommendedName>
        <fullName evidence="3">PI3K/PI4K catalytic domain-containing protein</fullName>
    </recommendedName>
</protein>
<name>A0A174HSS3_9FIRM</name>
<proteinExistence type="predicted"/>
<dbReference type="EMBL" id="CYZU01000034">
    <property type="protein sequence ID" value="CUO77944.1"/>
    <property type="molecule type" value="Genomic_DNA"/>
</dbReference>
<dbReference type="Proteomes" id="UP000095544">
    <property type="component" value="Unassembled WGS sequence"/>
</dbReference>
<dbReference type="STRING" id="39482.ERS852491_03278"/>
<reference evidence="1 2" key="1">
    <citation type="submission" date="2015-09" db="EMBL/GenBank/DDBJ databases">
        <authorList>
            <consortium name="Pathogen Informatics"/>
        </authorList>
    </citation>
    <scope>NUCLEOTIDE SEQUENCE [LARGE SCALE GENOMIC DNA]</scope>
    <source>
        <strain evidence="1 2">2789STDY5834876</strain>
    </source>
</reference>